<dbReference type="SUPFAM" id="SSF54631">
    <property type="entry name" value="CBS-domain pair"/>
    <property type="match status" value="1"/>
</dbReference>
<evidence type="ECO:0000313" key="4">
    <source>
        <dbReference type="EMBL" id="MCZ8536713.1"/>
    </source>
</evidence>
<evidence type="ECO:0000256" key="2">
    <source>
        <dbReference type="PROSITE-ProRule" id="PRU00703"/>
    </source>
</evidence>
<dbReference type="InterPro" id="IPR046342">
    <property type="entry name" value="CBS_dom_sf"/>
</dbReference>
<dbReference type="Proteomes" id="UP001152173">
    <property type="component" value="Unassembled WGS sequence"/>
</dbReference>
<organism evidence="4 5">
    <name type="scientific">Paenisporosarcina quisquiliarum</name>
    <dbReference type="NCBI Taxonomy" id="365346"/>
    <lineage>
        <taxon>Bacteria</taxon>
        <taxon>Bacillati</taxon>
        <taxon>Bacillota</taxon>
        <taxon>Bacilli</taxon>
        <taxon>Bacillales</taxon>
        <taxon>Caryophanaceae</taxon>
        <taxon>Paenisporosarcina</taxon>
    </lineage>
</organism>
<dbReference type="Gene3D" id="3.10.580.10">
    <property type="entry name" value="CBS-domain"/>
    <property type="match status" value="1"/>
</dbReference>
<keyword evidence="1 2" id="KW-0129">CBS domain</keyword>
<reference evidence="4" key="1">
    <citation type="submission" date="2022-05" db="EMBL/GenBank/DDBJ databases">
        <authorList>
            <person name="Colautti A."/>
            <person name="Iacumin L."/>
        </authorList>
    </citation>
    <scope>NUCLEOTIDE SEQUENCE</scope>
    <source>
        <strain evidence="4">SK 55</strain>
    </source>
</reference>
<dbReference type="EMBL" id="JAMKBJ010000004">
    <property type="protein sequence ID" value="MCZ8536713.1"/>
    <property type="molecule type" value="Genomic_DNA"/>
</dbReference>
<dbReference type="Pfam" id="PF00571">
    <property type="entry name" value="CBS"/>
    <property type="match status" value="2"/>
</dbReference>
<feature type="domain" description="CBS" evidence="3">
    <location>
        <begin position="7"/>
        <end position="63"/>
    </location>
</feature>
<protein>
    <submittedName>
        <fullName evidence="4">CBS domain-containing protein</fullName>
    </submittedName>
</protein>
<comment type="caution">
    <text evidence="4">The sequence shown here is derived from an EMBL/GenBank/DDBJ whole genome shotgun (WGS) entry which is preliminary data.</text>
</comment>
<dbReference type="SMART" id="SM00116">
    <property type="entry name" value="CBS"/>
    <property type="match status" value="2"/>
</dbReference>
<dbReference type="CDD" id="cd04622">
    <property type="entry name" value="CBS_pair_HRP1_like"/>
    <property type="match status" value="1"/>
</dbReference>
<dbReference type="PROSITE" id="PS51371">
    <property type="entry name" value="CBS"/>
    <property type="match status" value="2"/>
</dbReference>
<dbReference type="RefSeq" id="WP_269925813.1">
    <property type="nucleotide sequence ID" value="NZ_JAMKBJ010000004.1"/>
</dbReference>
<dbReference type="InterPro" id="IPR051257">
    <property type="entry name" value="Diverse_CBS-Domain"/>
</dbReference>
<accession>A0A9X3LF14</accession>
<sequence length="137" mass="15041">MKIKDIMSRDIVTCTPTDLISEIAQSMRALDIGCMPVVEGSRVIGMITDRDIVTRSVAKNGKRHVKDVMSDEVISVGPESTSQEAAEIMAQHRIRRLPVIKNDQLVGFVALADLSVPSETAHEASQALHEISEPRHL</sequence>
<proteinExistence type="predicted"/>
<evidence type="ECO:0000313" key="5">
    <source>
        <dbReference type="Proteomes" id="UP001152173"/>
    </source>
</evidence>
<evidence type="ECO:0000256" key="1">
    <source>
        <dbReference type="ARBA" id="ARBA00023122"/>
    </source>
</evidence>
<dbReference type="PANTHER" id="PTHR43080:SF2">
    <property type="entry name" value="CBS DOMAIN-CONTAINING PROTEIN"/>
    <property type="match status" value="1"/>
</dbReference>
<dbReference type="InterPro" id="IPR000644">
    <property type="entry name" value="CBS_dom"/>
</dbReference>
<evidence type="ECO:0000259" key="3">
    <source>
        <dbReference type="PROSITE" id="PS51371"/>
    </source>
</evidence>
<feature type="domain" description="CBS" evidence="3">
    <location>
        <begin position="69"/>
        <end position="125"/>
    </location>
</feature>
<name>A0A9X3LF14_9BACL</name>
<dbReference type="PANTHER" id="PTHR43080">
    <property type="entry name" value="CBS DOMAIN-CONTAINING PROTEIN CBSX3, MITOCHONDRIAL"/>
    <property type="match status" value="1"/>
</dbReference>
<keyword evidence="5" id="KW-1185">Reference proteome</keyword>
<dbReference type="AlphaFoldDB" id="A0A9X3LF14"/>
<gene>
    <name evidence="4" type="ORF">M9R32_05930</name>
</gene>